<protein>
    <submittedName>
        <fullName evidence="1">(rape) hypothetical protein</fullName>
    </submittedName>
</protein>
<name>A0A817AIT7_BRANA</name>
<proteinExistence type="predicted"/>
<dbReference type="EMBL" id="HG994358">
    <property type="protein sequence ID" value="CAF2269829.1"/>
    <property type="molecule type" value="Genomic_DNA"/>
</dbReference>
<evidence type="ECO:0000313" key="1">
    <source>
        <dbReference type="EMBL" id="CAF2269829.1"/>
    </source>
</evidence>
<organism evidence="1">
    <name type="scientific">Brassica napus</name>
    <name type="common">Rape</name>
    <dbReference type="NCBI Taxonomy" id="3708"/>
    <lineage>
        <taxon>Eukaryota</taxon>
        <taxon>Viridiplantae</taxon>
        <taxon>Streptophyta</taxon>
        <taxon>Embryophyta</taxon>
        <taxon>Tracheophyta</taxon>
        <taxon>Spermatophyta</taxon>
        <taxon>Magnoliopsida</taxon>
        <taxon>eudicotyledons</taxon>
        <taxon>Gunneridae</taxon>
        <taxon>Pentapetalae</taxon>
        <taxon>rosids</taxon>
        <taxon>malvids</taxon>
        <taxon>Brassicales</taxon>
        <taxon>Brassicaceae</taxon>
        <taxon>Brassiceae</taxon>
        <taxon>Brassica</taxon>
    </lineage>
</organism>
<dbReference type="Proteomes" id="UP001295469">
    <property type="component" value="Chromosome A04"/>
</dbReference>
<feature type="non-terminal residue" evidence="1">
    <location>
        <position position="1"/>
    </location>
</feature>
<dbReference type="AlphaFoldDB" id="A0A817AIT7"/>
<sequence>PIAVLRKWRCVCSDSGNPKGGELMQLWVDMLSVDEKVLQLWPQLLALANTNTHLRGVSVGLSVFDGLAYEFHKKLVGKMAYGIMDGPSKDFLRGFHTKPLACRKVLPDPVDQLVSQILHLLLLMSLFPIWAQDKILMSLMLVSGRPCLDGRIDGCWSLWPCSLLLLHGHEAVMVLDSPESVGICISISPGLDCFSRFVSVFRSAVQDSAGYDVGSYFFHRIWRGDFRLAFGGAECSALCDGVGWS</sequence>
<reference evidence="1" key="1">
    <citation type="submission" date="2021-01" db="EMBL/GenBank/DDBJ databases">
        <authorList>
            <consortium name="Genoscope - CEA"/>
            <person name="William W."/>
        </authorList>
    </citation>
    <scope>NUCLEOTIDE SEQUENCE</scope>
</reference>
<gene>
    <name evidence="1" type="ORF">DARMORV10_A04P08750.1</name>
</gene>
<accession>A0A817AIT7</accession>